<dbReference type="GO" id="GO:0016740">
    <property type="term" value="F:transferase activity"/>
    <property type="evidence" value="ECO:0007669"/>
    <property type="project" value="UniProtKB-KW"/>
</dbReference>
<evidence type="ECO:0000313" key="7">
    <source>
        <dbReference type="EMBL" id="KAK0752332.1"/>
    </source>
</evidence>
<protein>
    <submittedName>
        <fullName evidence="7">Pyridoxal phosphate-dependent transferase</fullName>
    </submittedName>
</protein>
<evidence type="ECO:0000256" key="2">
    <source>
        <dbReference type="ARBA" id="ARBA00009533"/>
    </source>
</evidence>
<evidence type="ECO:0000256" key="4">
    <source>
        <dbReference type="ARBA" id="ARBA00023239"/>
    </source>
</evidence>
<dbReference type="SUPFAM" id="SSF53383">
    <property type="entry name" value="PLP-dependent transferases"/>
    <property type="match status" value="1"/>
</dbReference>
<dbReference type="InterPro" id="IPR015421">
    <property type="entry name" value="PyrdxlP-dep_Trfase_major"/>
</dbReference>
<dbReference type="GO" id="GO:0016831">
    <property type="term" value="F:carboxy-lyase activity"/>
    <property type="evidence" value="ECO:0007669"/>
    <property type="project" value="InterPro"/>
</dbReference>
<feature type="non-terminal residue" evidence="7">
    <location>
        <position position="443"/>
    </location>
</feature>
<evidence type="ECO:0000313" key="8">
    <source>
        <dbReference type="Proteomes" id="UP001172155"/>
    </source>
</evidence>
<dbReference type="Gene3D" id="3.40.640.10">
    <property type="entry name" value="Type I PLP-dependent aspartate aminotransferase-like (Major domain)"/>
    <property type="match status" value="1"/>
</dbReference>
<dbReference type="GO" id="GO:0019752">
    <property type="term" value="P:carboxylic acid metabolic process"/>
    <property type="evidence" value="ECO:0007669"/>
    <property type="project" value="InterPro"/>
</dbReference>
<keyword evidence="4 6" id="KW-0456">Lyase</keyword>
<reference evidence="7" key="1">
    <citation type="submission" date="2023-06" db="EMBL/GenBank/DDBJ databases">
        <title>Genome-scale phylogeny and comparative genomics of the fungal order Sordariales.</title>
        <authorList>
            <consortium name="Lawrence Berkeley National Laboratory"/>
            <person name="Hensen N."/>
            <person name="Bonometti L."/>
            <person name="Westerberg I."/>
            <person name="Brannstrom I.O."/>
            <person name="Guillou S."/>
            <person name="Cros-Aarteil S."/>
            <person name="Calhoun S."/>
            <person name="Haridas S."/>
            <person name="Kuo A."/>
            <person name="Mondo S."/>
            <person name="Pangilinan J."/>
            <person name="Riley R."/>
            <person name="LaButti K."/>
            <person name="Andreopoulos B."/>
            <person name="Lipzen A."/>
            <person name="Chen C."/>
            <person name="Yanf M."/>
            <person name="Daum C."/>
            <person name="Ng V."/>
            <person name="Clum A."/>
            <person name="Steindorff A."/>
            <person name="Ohm R."/>
            <person name="Martin F."/>
            <person name="Silar P."/>
            <person name="Natvig D."/>
            <person name="Lalanne C."/>
            <person name="Gautier V."/>
            <person name="Ament-velasquez S.L."/>
            <person name="Kruys A."/>
            <person name="Hutchinson M.I."/>
            <person name="Powell A.J."/>
            <person name="Barry K."/>
            <person name="Miller A.N."/>
            <person name="Grigoriev I.V."/>
            <person name="Debuchy R."/>
            <person name="Gladieux P."/>
            <person name="Thoren M.H."/>
            <person name="Johannesson H."/>
        </authorList>
    </citation>
    <scope>NUCLEOTIDE SEQUENCE</scope>
    <source>
        <strain evidence="7">SMH3187-1</strain>
    </source>
</reference>
<dbReference type="AlphaFoldDB" id="A0AA40F7D0"/>
<dbReference type="InterPro" id="IPR015424">
    <property type="entry name" value="PyrdxlP-dep_Trfase"/>
</dbReference>
<feature type="non-terminal residue" evidence="7">
    <location>
        <position position="1"/>
    </location>
</feature>
<dbReference type="Proteomes" id="UP001172155">
    <property type="component" value="Unassembled WGS sequence"/>
</dbReference>
<dbReference type="PANTHER" id="PTHR11999">
    <property type="entry name" value="GROUP II PYRIDOXAL-5-PHOSPHATE DECARBOXYLASE"/>
    <property type="match status" value="1"/>
</dbReference>
<evidence type="ECO:0000256" key="1">
    <source>
        <dbReference type="ARBA" id="ARBA00001933"/>
    </source>
</evidence>
<dbReference type="InterPro" id="IPR010977">
    <property type="entry name" value="Aromatic_deC"/>
</dbReference>
<dbReference type="Pfam" id="PF00282">
    <property type="entry name" value="Pyridoxal_deC"/>
    <property type="match status" value="1"/>
</dbReference>
<dbReference type="PANTHER" id="PTHR11999:SF165">
    <property type="entry name" value="DECARBOXYLASE, PUTATIVE (AFU_ORTHOLOGUE AFUA_2G04980)-RELATED"/>
    <property type="match status" value="1"/>
</dbReference>
<keyword evidence="3 5" id="KW-0663">Pyridoxal phosphate</keyword>
<evidence type="ECO:0000256" key="3">
    <source>
        <dbReference type="ARBA" id="ARBA00022898"/>
    </source>
</evidence>
<comment type="caution">
    <text evidence="7">The sequence shown here is derived from an EMBL/GenBank/DDBJ whole genome shotgun (WGS) entry which is preliminary data.</text>
</comment>
<dbReference type="InterPro" id="IPR002129">
    <property type="entry name" value="PyrdxlP-dep_de-COase"/>
</dbReference>
<dbReference type="Gene3D" id="3.90.1150.10">
    <property type="entry name" value="Aspartate Aminotransferase, domain 1"/>
    <property type="match status" value="1"/>
</dbReference>
<proteinExistence type="inferred from homology"/>
<keyword evidence="7" id="KW-0808">Transferase</keyword>
<keyword evidence="8" id="KW-1185">Reference proteome</keyword>
<organism evidence="7 8">
    <name type="scientific">Schizothecium vesticola</name>
    <dbReference type="NCBI Taxonomy" id="314040"/>
    <lineage>
        <taxon>Eukaryota</taxon>
        <taxon>Fungi</taxon>
        <taxon>Dikarya</taxon>
        <taxon>Ascomycota</taxon>
        <taxon>Pezizomycotina</taxon>
        <taxon>Sordariomycetes</taxon>
        <taxon>Sordariomycetidae</taxon>
        <taxon>Sordariales</taxon>
        <taxon>Schizotheciaceae</taxon>
        <taxon>Schizothecium</taxon>
    </lineage>
</organism>
<dbReference type="InterPro" id="IPR015422">
    <property type="entry name" value="PyrdxlP-dep_Trfase_small"/>
</dbReference>
<gene>
    <name evidence="7" type="ORF">B0T18DRAFT_296339</name>
</gene>
<dbReference type="InterPro" id="IPR021115">
    <property type="entry name" value="Pyridoxal-P_BS"/>
</dbReference>
<name>A0AA40F7D0_9PEZI</name>
<evidence type="ECO:0000256" key="5">
    <source>
        <dbReference type="PIRSR" id="PIRSR602129-50"/>
    </source>
</evidence>
<dbReference type="GO" id="GO:0005737">
    <property type="term" value="C:cytoplasm"/>
    <property type="evidence" value="ECO:0007669"/>
    <property type="project" value="TreeGrafter"/>
</dbReference>
<dbReference type="GO" id="GO:0030170">
    <property type="term" value="F:pyridoxal phosphate binding"/>
    <property type="evidence" value="ECO:0007669"/>
    <property type="project" value="InterPro"/>
</dbReference>
<evidence type="ECO:0000256" key="6">
    <source>
        <dbReference type="RuleBase" id="RU000382"/>
    </source>
</evidence>
<dbReference type="PROSITE" id="PS00392">
    <property type="entry name" value="DDC_GAD_HDC_YDC"/>
    <property type="match status" value="1"/>
</dbReference>
<comment type="similarity">
    <text evidence="2 6">Belongs to the group II decarboxylase family.</text>
</comment>
<comment type="cofactor">
    <cofactor evidence="1 5 6">
        <name>pyridoxal 5'-phosphate</name>
        <dbReference type="ChEBI" id="CHEBI:597326"/>
    </cofactor>
</comment>
<accession>A0AA40F7D0</accession>
<sequence>QTLLHIHTSLLPALAPQSLSARYYAFVTGGVLPIAAAADNIVTALDQNVQVHFPSNKHSAAPAVEDAALRMLGDLLHLGDGWEAKTFTTGATGANILGLAVGREAVVARRGGGGEGVSVAEQGVLGACLAAGVRRVQVLSSMGHSSLGKAAGVVGLGRGAVVEVGREGEPWRLDLERVGRELERGAEEGVVSVIVVGAGEVNTGGFATRGWEDMREVRRLADRWRAWVHVDGAFGLFARALPKTEEFGKLHEFAAGLELADSIAADAHKILNVPYDCGVFFCKDAALTTHVFKNPNAVYLNPGPGSGPVIHSPLNIGIENSRRFRALPVYAVLLSEGREGIAAMVARMATLARGIAQFVRDSDEYVWLPDETASLEDTFIIVLFKAKNEALNEVLVDRINDTGRIFVSGTKWNGEKAVRIAVSNWRVNVEEDLVVVKEVLTSV</sequence>
<feature type="modified residue" description="N6-(pyridoxal phosphate)lysine" evidence="5">
    <location>
        <position position="269"/>
    </location>
</feature>
<dbReference type="EMBL" id="JAUKUD010000002">
    <property type="protein sequence ID" value="KAK0752332.1"/>
    <property type="molecule type" value="Genomic_DNA"/>
</dbReference>